<evidence type="ECO:0000256" key="9">
    <source>
        <dbReference type="PROSITE-ProRule" id="PRU01122"/>
    </source>
</evidence>
<feature type="domain" description="Lon proteolytic" evidence="11">
    <location>
        <begin position="723"/>
        <end position="902"/>
    </location>
</feature>
<dbReference type="GO" id="GO:0016887">
    <property type="term" value="F:ATP hydrolysis activity"/>
    <property type="evidence" value="ECO:0007669"/>
    <property type="project" value="InterPro"/>
</dbReference>
<dbReference type="InterPro" id="IPR004815">
    <property type="entry name" value="Lon_bac/euk-typ"/>
</dbReference>
<dbReference type="InterPro" id="IPR003959">
    <property type="entry name" value="ATPase_AAA_core"/>
</dbReference>
<dbReference type="PROSITE" id="PS51786">
    <property type="entry name" value="LON_PROTEOLYTIC"/>
    <property type="match status" value="1"/>
</dbReference>
<dbReference type="PRINTS" id="PR00830">
    <property type="entry name" value="ENDOLAPTASE"/>
</dbReference>
<dbReference type="Pfam" id="PF22667">
    <property type="entry name" value="Lon_lid"/>
    <property type="match status" value="1"/>
</dbReference>
<organism evidence="12 13">
    <name type="scientific">Mesomycoplasma dispar</name>
    <dbReference type="NCBI Taxonomy" id="86660"/>
    <lineage>
        <taxon>Bacteria</taxon>
        <taxon>Bacillati</taxon>
        <taxon>Mycoplasmatota</taxon>
        <taxon>Mycoplasmoidales</taxon>
        <taxon>Metamycoplasmataceae</taxon>
        <taxon>Mesomycoplasma</taxon>
    </lineage>
</organism>
<dbReference type="InterPro" id="IPR027417">
    <property type="entry name" value="P-loop_NTPase"/>
</dbReference>
<dbReference type="KEGG" id="mds:MDIS_02255"/>
<sequence length="902" mass="102940">MPTNSYRFLIASEEIYFTNTTQRTISFSDPDSIKILREIYSSTSRQTLTNKEFLIVYRKKNEITPVESDDLEDEELLEEELESNETSEKKSKTKSKAKKVEETETKKEKKEDNNETNETGKNQKVKDKSVEDLTKIENNFQPRVYDLSELSKYASLIKVQSYRARTRNDRSDWHTVILDFTVLEKVQLLEFVPDPQNTRADQIIARTTREIVKNREINSTLVEDLVELAKKTKTFHIPSELLVMVERVDKSDETKLTEYIRKVTNTLATSSTLTYQQKYYLFSLGSYGLRIKKLYEHVHTHREQVRLEDEINVILKSNLDRQQTEFILKEKIKAIRKKLGEDSRYEDEIEELLQSELGKLIFPREVAKTIKREANKLKSMMATSPESNITKNYLDLLVALPWRRVKKDILDIKNVREKLEEAHYGLDEIKKRVIEYLAALIHRRAKFEEEPHLKKIGSDYTDSNLFDNTKIRKPKGNTIPILTLVGPPGTGKTSIAMAIAEAIGKEFVKISLGGIRDEAEIRGHRRTYVGALPGKIIQALKKAGVSNPLILLDEIDKMGSDFKGDPAAAMLEVLDPEQNRFFQDHYLELEYDLSQILFVATANEINDIPEPLLDRVETIELSSYTFLEKLQIAKSHLIPAVLKENALDAKYFPIDDTTIDFLIRYYTREAGVRGLKRVFDKIARKIIVKLLEKTLEDNFKIDIKFVRELLGIEKYDPDYVDANPQIGTVNGLGYSPLGGSTLQIEVTTIPGRGDIKLTGSLKDVMQESARIALSYVQSKAKDFGIDLDFENTLIHIHVPEGAIPKDGPSAGITFATAIISALTQKPVSHDIAMTGEITLRGKVLGIGGLKEKSLGAYKNGIKTIFIPQSNEKNLVDIPDEVKKAIKFIPVETYEQIYDFIFK</sequence>
<evidence type="ECO:0000256" key="1">
    <source>
        <dbReference type="ARBA" id="ARBA00022670"/>
    </source>
</evidence>
<dbReference type="Gene3D" id="3.30.230.10">
    <property type="match status" value="1"/>
</dbReference>
<evidence type="ECO:0000256" key="10">
    <source>
        <dbReference type="SAM" id="MobiDB-lite"/>
    </source>
</evidence>
<evidence type="ECO:0000256" key="7">
    <source>
        <dbReference type="PIRSR" id="PIRSR001174-1"/>
    </source>
</evidence>
<keyword evidence="5 8" id="KW-0067">ATP-binding</keyword>
<evidence type="ECO:0000313" key="13">
    <source>
        <dbReference type="Proteomes" id="UP000289629"/>
    </source>
</evidence>
<gene>
    <name evidence="12" type="primary">MCYN0354</name>
    <name evidence="12" type="ORF">NCTC10125_00432</name>
</gene>
<dbReference type="EC" id="3.4.21.53" evidence="9"/>
<evidence type="ECO:0000259" key="11">
    <source>
        <dbReference type="PROSITE" id="PS51786"/>
    </source>
</evidence>
<name>A0AAJ5NSG8_9BACT</name>
<dbReference type="GO" id="GO:0006508">
    <property type="term" value="P:proteolysis"/>
    <property type="evidence" value="ECO:0007669"/>
    <property type="project" value="UniProtKB-KW"/>
</dbReference>
<keyword evidence="6" id="KW-0346">Stress response</keyword>
<evidence type="ECO:0000256" key="8">
    <source>
        <dbReference type="PIRSR" id="PIRSR001174-2"/>
    </source>
</evidence>
<dbReference type="InterPro" id="IPR008269">
    <property type="entry name" value="Lon_proteolytic"/>
</dbReference>
<dbReference type="Gene3D" id="1.20.5.5270">
    <property type="match status" value="1"/>
</dbReference>
<dbReference type="InterPro" id="IPR014721">
    <property type="entry name" value="Ribsml_uS5_D2-typ_fold_subgr"/>
</dbReference>
<feature type="compositionally biased region" description="Acidic residues" evidence="10">
    <location>
        <begin position="69"/>
        <end position="85"/>
    </location>
</feature>
<comment type="catalytic activity">
    <reaction evidence="9">
        <text>Hydrolysis of proteins in presence of ATP.</text>
        <dbReference type="EC" id="3.4.21.53"/>
    </reaction>
</comment>
<dbReference type="GO" id="GO:0030163">
    <property type="term" value="P:protein catabolic process"/>
    <property type="evidence" value="ECO:0007669"/>
    <property type="project" value="InterPro"/>
</dbReference>
<dbReference type="Gene3D" id="1.10.8.60">
    <property type="match status" value="1"/>
</dbReference>
<feature type="region of interest" description="Disordered" evidence="10">
    <location>
        <begin position="69"/>
        <end position="128"/>
    </location>
</feature>
<dbReference type="Pfam" id="PF00004">
    <property type="entry name" value="AAA"/>
    <property type="match status" value="1"/>
</dbReference>
<dbReference type="Pfam" id="PF05362">
    <property type="entry name" value="Lon_C"/>
    <property type="match status" value="1"/>
</dbReference>
<proteinExistence type="inferred from homology"/>
<dbReference type="InterPro" id="IPR027065">
    <property type="entry name" value="Lon_Prtase"/>
</dbReference>
<dbReference type="Proteomes" id="UP000289629">
    <property type="component" value="Chromosome"/>
</dbReference>
<dbReference type="RefSeq" id="WP_044635441.1">
    <property type="nucleotide sequence ID" value="NZ_CP007229.1"/>
</dbReference>
<dbReference type="GO" id="GO:0005737">
    <property type="term" value="C:cytoplasm"/>
    <property type="evidence" value="ECO:0007669"/>
    <property type="project" value="UniProtKB-SubCell"/>
</dbReference>
<dbReference type="GO" id="GO:0004252">
    <property type="term" value="F:serine-type endopeptidase activity"/>
    <property type="evidence" value="ECO:0007669"/>
    <property type="project" value="UniProtKB-UniRule"/>
</dbReference>
<dbReference type="InterPro" id="IPR054594">
    <property type="entry name" value="Lon_lid"/>
</dbReference>
<dbReference type="Gene3D" id="1.20.58.1480">
    <property type="match status" value="1"/>
</dbReference>
<dbReference type="NCBIfam" id="TIGR00763">
    <property type="entry name" value="lon"/>
    <property type="match status" value="1"/>
</dbReference>
<evidence type="ECO:0000313" key="12">
    <source>
        <dbReference type="EMBL" id="VEU61864.1"/>
    </source>
</evidence>
<reference evidence="12 13" key="1">
    <citation type="submission" date="2019-01" db="EMBL/GenBank/DDBJ databases">
        <authorList>
            <consortium name="Pathogen Informatics"/>
        </authorList>
    </citation>
    <scope>NUCLEOTIDE SEQUENCE [LARGE SCALE GENOMIC DNA]</scope>
    <source>
        <strain evidence="12 13">NCTC10125</strain>
    </source>
</reference>
<dbReference type="CDD" id="cd19500">
    <property type="entry name" value="RecA-like_Lon"/>
    <property type="match status" value="1"/>
</dbReference>
<dbReference type="SUPFAM" id="SSF52540">
    <property type="entry name" value="P-loop containing nucleoside triphosphate hydrolases"/>
    <property type="match status" value="1"/>
</dbReference>
<evidence type="ECO:0000256" key="6">
    <source>
        <dbReference type="ARBA" id="ARBA00023016"/>
    </source>
</evidence>
<feature type="active site" evidence="7 9">
    <location>
        <position position="809"/>
    </location>
</feature>
<feature type="compositionally biased region" description="Basic and acidic residues" evidence="10">
    <location>
        <begin position="98"/>
        <end position="113"/>
    </location>
</feature>
<keyword evidence="4 9" id="KW-0720">Serine protease</keyword>
<evidence type="ECO:0000256" key="4">
    <source>
        <dbReference type="ARBA" id="ARBA00022825"/>
    </source>
</evidence>
<evidence type="ECO:0000256" key="2">
    <source>
        <dbReference type="ARBA" id="ARBA00022741"/>
    </source>
</evidence>
<dbReference type="InterPro" id="IPR003593">
    <property type="entry name" value="AAA+_ATPase"/>
</dbReference>
<feature type="binding site" evidence="8">
    <location>
        <begin position="486"/>
        <end position="493"/>
    </location>
    <ligand>
        <name>ATP</name>
        <dbReference type="ChEBI" id="CHEBI:30616"/>
    </ligand>
</feature>
<protein>
    <recommendedName>
        <fullName evidence="9">endopeptidase La</fullName>
        <ecNumber evidence="9">3.4.21.53</ecNumber>
    </recommendedName>
</protein>
<keyword evidence="2 8" id="KW-0547">Nucleotide-binding</keyword>
<dbReference type="EMBL" id="LR214971">
    <property type="protein sequence ID" value="VEU61864.1"/>
    <property type="molecule type" value="Genomic_DNA"/>
</dbReference>
<evidence type="ECO:0000256" key="5">
    <source>
        <dbReference type="ARBA" id="ARBA00022840"/>
    </source>
</evidence>
<dbReference type="SMART" id="SM00382">
    <property type="entry name" value="AAA"/>
    <property type="match status" value="1"/>
</dbReference>
<accession>A0AAJ5NSG8</accession>
<dbReference type="Gene3D" id="3.40.50.300">
    <property type="entry name" value="P-loop containing nucleotide triphosphate hydrolases"/>
    <property type="match status" value="1"/>
</dbReference>
<dbReference type="SUPFAM" id="SSF54211">
    <property type="entry name" value="Ribosomal protein S5 domain 2-like"/>
    <property type="match status" value="1"/>
</dbReference>
<comment type="similarity">
    <text evidence="9">Belongs to the peptidase S16 family.</text>
</comment>
<keyword evidence="1 9" id="KW-0645">Protease</keyword>
<dbReference type="GO" id="GO:0005524">
    <property type="term" value="F:ATP binding"/>
    <property type="evidence" value="ECO:0007669"/>
    <property type="project" value="UniProtKB-KW"/>
</dbReference>
<keyword evidence="3 9" id="KW-0378">Hydrolase</keyword>
<dbReference type="AlphaFoldDB" id="A0AAJ5NSG8"/>
<dbReference type="InterPro" id="IPR020568">
    <property type="entry name" value="Ribosomal_Su5_D2-typ_SF"/>
</dbReference>
<feature type="active site" evidence="7 9">
    <location>
        <position position="852"/>
    </location>
</feature>
<dbReference type="PANTHER" id="PTHR10046">
    <property type="entry name" value="ATP DEPENDENT LON PROTEASE FAMILY MEMBER"/>
    <property type="match status" value="1"/>
</dbReference>
<dbReference type="GO" id="GO:0004176">
    <property type="term" value="F:ATP-dependent peptidase activity"/>
    <property type="evidence" value="ECO:0007669"/>
    <property type="project" value="UniProtKB-UniRule"/>
</dbReference>
<evidence type="ECO:0000256" key="3">
    <source>
        <dbReference type="ARBA" id="ARBA00022801"/>
    </source>
</evidence>